<dbReference type="EMBL" id="VITF01000001">
    <property type="protein sequence ID" value="TWA74042.1"/>
    <property type="molecule type" value="Genomic_DNA"/>
</dbReference>
<proteinExistence type="predicted"/>
<name>A0A560BN66_AZOBR</name>
<feature type="compositionally biased region" description="Acidic residues" evidence="1">
    <location>
        <begin position="547"/>
        <end position="559"/>
    </location>
</feature>
<evidence type="ECO:0000313" key="3">
    <source>
        <dbReference type="Proteomes" id="UP000316083"/>
    </source>
</evidence>
<dbReference type="RefSeq" id="WP_145671667.1">
    <property type="nucleotide sequence ID" value="NZ_VITF01000001.1"/>
</dbReference>
<accession>A0A560BN66</accession>
<reference evidence="2 3" key="1">
    <citation type="submission" date="2019-06" db="EMBL/GenBank/DDBJ databases">
        <title>Genomic Encyclopedia of Type Strains, Phase IV (KMG-V): Genome sequencing to study the core and pangenomes of soil and plant-associated prokaryotes.</title>
        <authorList>
            <person name="Whitman W."/>
        </authorList>
    </citation>
    <scope>NUCLEOTIDE SEQUENCE [LARGE SCALE GENOMIC DNA]</scope>
    <source>
        <strain evidence="2 3">BR 11796</strain>
    </source>
</reference>
<feature type="region of interest" description="Disordered" evidence="1">
    <location>
        <begin position="547"/>
        <end position="576"/>
    </location>
</feature>
<feature type="compositionally biased region" description="Gly residues" evidence="1">
    <location>
        <begin position="560"/>
        <end position="569"/>
    </location>
</feature>
<sequence length="837" mass="89962">MAKARKSAKRRSNEEGVVPTPLELMAEHAWRGAFLTTYAMSVSFLETQVLPVLEGKDRCEVDVLVDSKGYRDSLFERHSARVGQDYRLVPMAMPDGCFHPKAALLWGPERGFLAIGSGNLTFGGHGRNLEVFEAFDAAAHPHVFAGFAEFLASLLEVHGDRLPEREPVFRALLAARRLASGAEPGKAADFQPQILHSVRTPILEQIVAIARGFGLGRCLDAVVMSPFFDADGGTVRRLARALDCGQIRVVVPPLAYENRFPFAAAERWEARVEPVALGAQERRRLHAKVLELRFEAGTLVLTGSVNATHPALGSTRNIEVGVLRYFESAPFPWVPSPKPPGVATDSAEAGDGAGERIVHGVVTKSGRLEGRLLGAVGSSGRWRGSVVTGGETLAEFDLEIDAEGRFSSDDLDVASVLRAGALQLLLTRPGAAARGWLQIEALLAAPRLGRMSSTEILRLSLGKGTEADVMALLEYLARHLVEDTRGRATFRTRGVPGSPEDVLIRSSDLAPRPPAGGAEESEHEDEAGSVLERIRRHLLRRPALAESIEDEGVADDMTDEGGGGRGTGVRAGKPAPPAFSITEFSDIMRAHSENPKASPSKRAVDLVWWFEGLMTAHLHAREDRSGEAREFLRYWTMKALRDSERGVSARLDGLVATAAAMTFALGRELAGAAVKQAVLRSAFEQWWGGDPDPGAARALLLEQRLSNVIELVGLAEVGRGDDWDTAAALAKLLSVVTPDRMVKDALARWRSGTPPRAESPLFATSAGQVLLGLLAALPEGPPPAPEGSLPKRVVVGKSGDKACPNCNRNLLGGAKELELRGVAACCWCSMIVVRTEG</sequence>
<evidence type="ECO:0000256" key="1">
    <source>
        <dbReference type="SAM" id="MobiDB-lite"/>
    </source>
</evidence>
<feature type="region of interest" description="Disordered" evidence="1">
    <location>
        <begin position="491"/>
        <end position="528"/>
    </location>
</feature>
<comment type="caution">
    <text evidence="2">The sequence shown here is derived from an EMBL/GenBank/DDBJ whole genome shotgun (WGS) entry which is preliminary data.</text>
</comment>
<gene>
    <name evidence="2" type="ORF">FBZ82_10155</name>
</gene>
<evidence type="ECO:0000313" key="2">
    <source>
        <dbReference type="EMBL" id="TWA74042.1"/>
    </source>
</evidence>
<dbReference type="AlphaFoldDB" id="A0A560BN66"/>
<protein>
    <recommendedName>
        <fullName evidence="4">PLD phosphodiesterase domain-containing protein</fullName>
    </recommendedName>
</protein>
<dbReference type="Gene3D" id="3.30.870.10">
    <property type="entry name" value="Endonuclease Chain A"/>
    <property type="match status" value="1"/>
</dbReference>
<dbReference type="Proteomes" id="UP000316083">
    <property type="component" value="Unassembled WGS sequence"/>
</dbReference>
<evidence type="ECO:0008006" key="4">
    <source>
        <dbReference type="Google" id="ProtNLM"/>
    </source>
</evidence>
<organism evidence="2 3">
    <name type="scientific">Azospirillum brasilense</name>
    <dbReference type="NCBI Taxonomy" id="192"/>
    <lineage>
        <taxon>Bacteria</taxon>
        <taxon>Pseudomonadati</taxon>
        <taxon>Pseudomonadota</taxon>
        <taxon>Alphaproteobacteria</taxon>
        <taxon>Rhodospirillales</taxon>
        <taxon>Azospirillaceae</taxon>
        <taxon>Azospirillum</taxon>
    </lineage>
</organism>